<name>A0A9E8CP63_9HYPH</name>
<dbReference type="EMBL" id="CP102774">
    <property type="protein sequence ID" value="UZF86849.1"/>
    <property type="molecule type" value="Genomic_DNA"/>
</dbReference>
<feature type="compositionally biased region" description="Polar residues" evidence="1">
    <location>
        <begin position="1"/>
        <end position="11"/>
    </location>
</feature>
<sequence length="282" mass="32048">MSALKQNTKRIASSAKGWSKPISDNRRKREARAALRAEIPSIVTPISLDEAAPLSADVLPLFDSTDLLLRRATEELRRVQNDMLMDEQRRQEHLHKLLSDIYTLSMDGKRNQDRHRQRLERTKVAVRADTPFHKQTVRALLAEAGIKVKKSTEHEWTRVVTALEHDEVAETETAVAQWLTEEAVVNGVSCRGFHRAEVTLRGSKTFKDAQRQRHQERDAEERATFTEAVTSCSPFGNIEPSDGETCPTGLWLSLNRNGEVLRLISVSEMELRALVLKHAREQ</sequence>
<evidence type="ECO:0000256" key="1">
    <source>
        <dbReference type="SAM" id="MobiDB-lite"/>
    </source>
</evidence>
<organism evidence="2">
    <name type="scientific">Bosea sp. NBC_00436</name>
    <dbReference type="NCBI Taxonomy" id="2969620"/>
    <lineage>
        <taxon>Bacteria</taxon>
        <taxon>Pseudomonadati</taxon>
        <taxon>Pseudomonadota</taxon>
        <taxon>Alphaproteobacteria</taxon>
        <taxon>Hyphomicrobiales</taxon>
        <taxon>Boseaceae</taxon>
        <taxon>Bosea</taxon>
    </lineage>
</organism>
<reference evidence="2" key="1">
    <citation type="submission" date="2022-08" db="EMBL/GenBank/DDBJ databases">
        <title>Complete Genome Sequences of 2 Bosea sp. soil isolates.</title>
        <authorList>
            <person name="Alvarez Arevalo M."/>
            <person name="Sterndorff E.B."/>
            <person name="Faurdal D."/>
            <person name="Joergensen T.S."/>
            <person name="Weber T."/>
        </authorList>
    </citation>
    <scope>NUCLEOTIDE SEQUENCE</scope>
    <source>
        <strain evidence="2">NBC_00436</strain>
    </source>
</reference>
<proteinExistence type="predicted"/>
<protein>
    <submittedName>
        <fullName evidence="2">Uncharacterized protein</fullName>
    </submittedName>
</protein>
<evidence type="ECO:0000313" key="2">
    <source>
        <dbReference type="EMBL" id="UZF86849.1"/>
    </source>
</evidence>
<feature type="region of interest" description="Disordered" evidence="1">
    <location>
        <begin position="1"/>
        <end position="26"/>
    </location>
</feature>
<accession>A0A9E8CP63</accession>
<gene>
    <name evidence="2" type="ORF">NWE54_24350</name>
</gene>
<dbReference type="AlphaFoldDB" id="A0A9E8CP63"/>